<evidence type="ECO:0000256" key="8">
    <source>
        <dbReference type="ARBA" id="ARBA00022741"/>
    </source>
</evidence>
<keyword evidence="19" id="KW-1185">Reference proteome</keyword>
<evidence type="ECO:0000256" key="5">
    <source>
        <dbReference type="ARBA" id="ARBA00012216"/>
    </source>
</evidence>
<evidence type="ECO:0000256" key="14">
    <source>
        <dbReference type="PROSITE-ProRule" id="PRU00409"/>
    </source>
</evidence>
<comment type="subcellular location">
    <subcellularLocation>
        <location evidence="3">Cytoplasm</location>
    </subcellularLocation>
</comment>
<evidence type="ECO:0000256" key="2">
    <source>
        <dbReference type="ARBA" id="ARBA00001946"/>
    </source>
</evidence>
<dbReference type="InterPro" id="IPR011095">
    <property type="entry name" value="Dala_Dala_lig_C"/>
</dbReference>
<proteinExistence type="inferred from homology"/>
<dbReference type="PROSITE" id="PS00843">
    <property type="entry name" value="DALA_DALA_LIGASE_1"/>
    <property type="match status" value="1"/>
</dbReference>
<gene>
    <name evidence="17" type="primary">ddl</name>
    <name evidence="16" type="ORF">NHP190020_07860</name>
    <name evidence="17" type="ORF">SNTW_06940</name>
</gene>
<dbReference type="InterPro" id="IPR011761">
    <property type="entry name" value="ATP-grasp"/>
</dbReference>
<dbReference type="InterPro" id="IPR000291">
    <property type="entry name" value="D-Ala_lig_Van_CS"/>
</dbReference>
<keyword evidence="8 14" id="KW-0547">Nucleotide-binding</keyword>
<comment type="cofactor">
    <cofactor evidence="1">
        <name>Mn(2+)</name>
        <dbReference type="ChEBI" id="CHEBI:29035"/>
    </cofactor>
</comment>
<dbReference type="InterPro" id="IPR016185">
    <property type="entry name" value="PreATP-grasp_dom_sf"/>
</dbReference>
<dbReference type="InterPro" id="IPR013815">
    <property type="entry name" value="ATP_grasp_subdomain_1"/>
</dbReference>
<dbReference type="NCBIfam" id="NF002527">
    <property type="entry name" value="PRK01966.1-3"/>
    <property type="match status" value="1"/>
</dbReference>
<evidence type="ECO:0000256" key="11">
    <source>
        <dbReference type="ARBA" id="ARBA00022984"/>
    </source>
</evidence>
<sequence>MDYGLLFGGKSYEHEISIVSAVALKEVLDAQISSFIFLDGAHKFYLIDKKDMRSHFFSSGQYKKSPELVLKHGGFYTHGLLGGKGISMSVLINLIHGGDGEDGKIASFLDFFGVSFIGPRVEGCVLSYSKYFTKMLAKEKGINILPYIFLEQHDIGALQNLDYPLIVKPNRLGSSIGIRVIKDAKDIAYVLDEVFEFDSQVLIEPFKQGVKEYNLAGCKIQSEEEEGKFVFSVVEEPHKKEWLGFEEKYLDFGRTQKVKQADISSHLEEKMRQIFQLIYDPFFVGAIIRCDFFVINEEVYLNEINPIPGSLAHYLFEDFSSLLEQIYLPKQPIIPITYHYINQIQKAK</sequence>
<accession>A0A6J4CWY6</accession>
<dbReference type="GO" id="GO:0005524">
    <property type="term" value="F:ATP binding"/>
    <property type="evidence" value="ECO:0007669"/>
    <property type="project" value="UniProtKB-UniRule"/>
</dbReference>
<dbReference type="Pfam" id="PF07478">
    <property type="entry name" value="Dala_Dala_lig_C"/>
    <property type="match status" value="1"/>
</dbReference>
<evidence type="ECO:0000313" key="17">
    <source>
        <dbReference type="EMBL" id="BCD70049.1"/>
    </source>
</evidence>
<dbReference type="Proteomes" id="UP000317935">
    <property type="component" value="Chromosome"/>
</dbReference>
<feature type="domain" description="ATP-grasp" evidence="15">
    <location>
        <begin position="134"/>
        <end position="334"/>
    </location>
</feature>
<comment type="similarity">
    <text evidence="4">Belongs to the D-alanine--D-alanine ligase family.</text>
</comment>
<dbReference type="SUPFAM" id="SSF56059">
    <property type="entry name" value="Glutathione synthetase ATP-binding domain-like"/>
    <property type="match status" value="1"/>
</dbReference>
<keyword evidence="9 14" id="KW-0067">ATP-binding</keyword>
<evidence type="ECO:0000256" key="1">
    <source>
        <dbReference type="ARBA" id="ARBA00001936"/>
    </source>
</evidence>
<reference evidence="17 18" key="1">
    <citation type="submission" date="2019-06" db="EMBL/GenBank/DDBJ databases">
        <title>Complete genome sequence of Helicobacter suis SNTW101c.</title>
        <authorList>
            <person name="Rimbara E."/>
            <person name="Suzuki M."/>
            <person name="Matsui H."/>
            <person name="Nakamura M."/>
            <person name="Mori S."/>
            <person name="Shibayama K."/>
        </authorList>
    </citation>
    <scope>NUCLEOTIDE SEQUENCE [LARGE SCALE GENOMIC DNA]</scope>
    <source>
        <strain evidence="17 18">SNTW101c</strain>
    </source>
</reference>
<dbReference type="EC" id="6.3.2.4" evidence="5"/>
<evidence type="ECO:0000256" key="12">
    <source>
        <dbReference type="ARBA" id="ARBA00023316"/>
    </source>
</evidence>
<evidence type="ECO:0000313" key="18">
    <source>
        <dbReference type="Proteomes" id="UP000317935"/>
    </source>
</evidence>
<keyword evidence="10" id="KW-0133">Cell shape</keyword>
<dbReference type="Gene3D" id="3.30.1490.20">
    <property type="entry name" value="ATP-grasp fold, A domain"/>
    <property type="match status" value="1"/>
</dbReference>
<dbReference type="EMBL" id="AP023036">
    <property type="protein sequence ID" value="BCD45747.1"/>
    <property type="molecule type" value="Genomic_DNA"/>
</dbReference>
<dbReference type="Proteomes" id="UP000509742">
    <property type="component" value="Chromosome"/>
</dbReference>
<dbReference type="PROSITE" id="PS00844">
    <property type="entry name" value="DALA_DALA_LIGASE_2"/>
    <property type="match status" value="1"/>
</dbReference>
<dbReference type="PROSITE" id="PS50975">
    <property type="entry name" value="ATP_GRASP"/>
    <property type="match status" value="1"/>
</dbReference>
<dbReference type="GO" id="GO:0008716">
    <property type="term" value="F:D-alanine-D-alanine ligase activity"/>
    <property type="evidence" value="ECO:0007669"/>
    <property type="project" value="UniProtKB-EC"/>
</dbReference>
<evidence type="ECO:0000256" key="10">
    <source>
        <dbReference type="ARBA" id="ARBA00022960"/>
    </source>
</evidence>
<keyword evidence="6" id="KW-0963">Cytoplasm</keyword>
<dbReference type="InterPro" id="IPR011127">
    <property type="entry name" value="Dala_Dala_lig_N"/>
</dbReference>
<evidence type="ECO:0000256" key="4">
    <source>
        <dbReference type="ARBA" id="ARBA00010871"/>
    </source>
</evidence>
<dbReference type="GO" id="GO:0009252">
    <property type="term" value="P:peptidoglycan biosynthetic process"/>
    <property type="evidence" value="ECO:0007669"/>
    <property type="project" value="UniProtKB-KW"/>
</dbReference>
<dbReference type="GO" id="GO:0046872">
    <property type="term" value="F:metal ion binding"/>
    <property type="evidence" value="ECO:0007669"/>
    <property type="project" value="InterPro"/>
</dbReference>
<evidence type="ECO:0000256" key="9">
    <source>
        <dbReference type="ARBA" id="ARBA00022840"/>
    </source>
</evidence>
<evidence type="ECO:0000256" key="6">
    <source>
        <dbReference type="ARBA" id="ARBA00022490"/>
    </source>
</evidence>
<dbReference type="GO" id="GO:0071555">
    <property type="term" value="P:cell wall organization"/>
    <property type="evidence" value="ECO:0007669"/>
    <property type="project" value="UniProtKB-KW"/>
</dbReference>
<evidence type="ECO:0000256" key="3">
    <source>
        <dbReference type="ARBA" id="ARBA00004496"/>
    </source>
</evidence>
<evidence type="ECO:0000313" key="16">
    <source>
        <dbReference type="EMBL" id="BCD45747.1"/>
    </source>
</evidence>
<evidence type="ECO:0000256" key="13">
    <source>
        <dbReference type="ARBA" id="ARBA00047614"/>
    </source>
</evidence>
<reference evidence="16 19" key="2">
    <citation type="submission" date="2020-04" db="EMBL/GenBank/DDBJ databases">
        <title>Genomic analysis of gastric non-Helicobacter pylori Helicobacters isolated in Japan.</title>
        <authorList>
            <person name="Suzuki M."/>
            <person name="Rimbara E."/>
        </authorList>
    </citation>
    <scope>NUCLEOTIDE SEQUENCE [LARGE SCALE GENOMIC DNA]</scope>
    <source>
        <strain evidence="16 19">NHP19-0020</strain>
    </source>
</reference>
<dbReference type="GeneID" id="56929379"/>
<keyword evidence="7 17" id="KW-0436">Ligase</keyword>
<organism evidence="17 18">
    <name type="scientific">Helicobacter suis</name>
    <dbReference type="NCBI Taxonomy" id="104628"/>
    <lineage>
        <taxon>Bacteria</taxon>
        <taxon>Pseudomonadati</taxon>
        <taxon>Campylobacterota</taxon>
        <taxon>Epsilonproteobacteria</taxon>
        <taxon>Campylobacterales</taxon>
        <taxon>Helicobacteraceae</taxon>
        <taxon>Helicobacter</taxon>
    </lineage>
</organism>
<name>A0A6J4CWY6_9HELI</name>
<protein>
    <recommendedName>
        <fullName evidence="5">D-alanine--D-alanine ligase</fullName>
        <ecNumber evidence="5">6.3.2.4</ecNumber>
    </recommendedName>
</protein>
<dbReference type="InterPro" id="IPR005905">
    <property type="entry name" value="D_ala_D_ala"/>
</dbReference>
<dbReference type="OrthoDB" id="9813261at2"/>
<dbReference type="EMBL" id="AP019774">
    <property type="protein sequence ID" value="BCD70049.1"/>
    <property type="molecule type" value="Genomic_DNA"/>
</dbReference>
<dbReference type="GO" id="GO:0008360">
    <property type="term" value="P:regulation of cell shape"/>
    <property type="evidence" value="ECO:0007669"/>
    <property type="project" value="UniProtKB-KW"/>
</dbReference>
<dbReference type="SUPFAM" id="SSF52440">
    <property type="entry name" value="PreATP-grasp domain"/>
    <property type="match status" value="1"/>
</dbReference>
<evidence type="ECO:0000259" key="15">
    <source>
        <dbReference type="PROSITE" id="PS50975"/>
    </source>
</evidence>
<dbReference type="Gene3D" id="3.30.470.20">
    <property type="entry name" value="ATP-grasp fold, B domain"/>
    <property type="match status" value="1"/>
</dbReference>
<dbReference type="PANTHER" id="PTHR23132">
    <property type="entry name" value="D-ALANINE--D-ALANINE LIGASE"/>
    <property type="match status" value="1"/>
</dbReference>
<dbReference type="NCBIfam" id="TIGR01205">
    <property type="entry name" value="D_ala_D_alaTIGR"/>
    <property type="match status" value="1"/>
</dbReference>
<evidence type="ECO:0000256" key="7">
    <source>
        <dbReference type="ARBA" id="ARBA00022598"/>
    </source>
</evidence>
<keyword evidence="12" id="KW-0961">Cell wall biogenesis/degradation</keyword>
<dbReference type="PANTHER" id="PTHR23132:SF23">
    <property type="entry name" value="D-ALANINE--D-ALANINE LIGASE B"/>
    <property type="match status" value="1"/>
</dbReference>
<dbReference type="AlphaFoldDB" id="A0A6J4CWY6"/>
<comment type="catalytic activity">
    <reaction evidence="13">
        <text>2 D-alanine + ATP = D-alanyl-D-alanine + ADP + phosphate + H(+)</text>
        <dbReference type="Rhea" id="RHEA:11224"/>
        <dbReference type="ChEBI" id="CHEBI:15378"/>
        <dbReference type="ChEBI" id="CHEBI:30616"/>
        <dbReference type="ChEBI" id="CHEBI:43474"/>
        <dbReference type="ChEBI" id="CHEBI:57416"/>
        <dbReference type="ChEBI" id="CHEBI:57822"/>
        <dbReference type="ChEBI" id="CHEBI:456216"/>
        <dbReference type="EC" id="6.3.2.4"/>
    </reaction>
</comment>
<keyword evidence="11" id="KW-0573">Peptidoglycan synthesis</keyword>
<dbReference type="Pfam" id="PF01820">
    <property type="entry name" value="Dala_Dala_lig_N"/>
    <property type="match status" value="1"/>
</dbReference>
<dbReference type="RefSeq" id="WP_006565196.1">
    <property type="nucleotide sequence ID" value="NZ_AP019774.1"/>
</dbReference>
<dbReference type="GO" id="GO:0005737">
    <property type="term" value="C:cytoplasm"/>
    <property type="evidence" value="ECO:0007669"/>
    <property type="project" value="UniProtKB-SubCell"/>
</dbReference>
<dbReference type="Gene3D" id="3.40.50.20">
    <property type="match status" value="1"/>
</dbReference>
<evidence type="ECO:0000313" key="19">
    <source>
        <dbReference type="Proteomes" id="UP000509742"/>
    </source>
</evidence>
<comment type="cofactor">
    <cofactor evidence="2">
        <name>Mg(2+)</name>
        <dbReference type="ChEBI" id="CHEBI:18420"/>
    </cofactor>
</comment>